<dbReference type="EMBL" id="MT141330">
    <property type="protein sequence ID" value="QJA58575.1"/>
    <property type="molecule type" value="Genomic_DNA"/>
</dbReference>
<evidence type="ECO:0000313" key="1">
    <source>
        <dbReference type="EMBL" id="QJA58575.1"/>
    </source>
</evidence>
<reference evidence="1" key="1">
    <citation type="submission" date="2020-03" db="EMBL/GenBank/DDBJ databases">
        <title>The deep terrestrial virosphere.</title>
        <authorList>
            <person name="Holmfeldt K."/>
            <person name="Nilsson E."/>
            <person name="Simone D."/>
            <person name="Lopez-Fernandez M."/>
            <person name="Wu X."/>
            <person name="de Brujin I."/>
            <person name="Lundin D."/>
            <person name="Andersson A."/>
            <person name="Bertilsson S."/>
            <person name="Dopson M."/>
        </authorList>
    </citation>
    <scope>NUCLEOTIDE SEQUENCE</scope>
    <source>
        <strain evidence="1">MM415B01436</strain>
    </source>
</reference>
<name>A0A6M3IMQ4_9ZZZZ</name>
<sequence>MKCFGFKIYIDEDGDVVPSSICDVEVDDKDTENIDKEPVIAVTYPDKEEVWFLSKKFDLLEAYAMGMSFATILYSVDGWKTVMEEK</sequence>
<accession>A0A6M3IMQ4</accession>
<gene>
    <name evidence="1" type="ORF">MM415B01436_0009</name>
</gene>
<protein>
    <submittedName>
        <fullName evidence="1">Uncharacterized protein</fullName>
    </submittedName>
</protein>
<proteinExistence type="predicted"/>
<organism evidence="1">
    <name type="scientific">viral metagenome</name>
    <dbReference type="NCBI Taxonomy" id="1070528"/>
    <lineage>
        <taxon>unclassified sequences</taxon>
        <taxon>metagenomes</taxon>
        <taxon>organismal metagenomes</taxon>
    </lineage>
</organism>
<dbReference type="AlphaFoldDB" id="A0A6M3IMQ4"/>